<accession>A0A3M7S601</accession>
<protein>
    <submittedName>
        <fullName evidence="1">RNA-directed DNA polymerase from mobile element jockey-like</fullName>
    </submittedName>
</protein>
<evidence type="ECO:0000313" key="1">
    <source>
        <dbReference type="EMBL" id="RNA31089.1"/>
    </source>
</evidence>
<dbReference type="GO" id="GO:0003964">
    <property type="term" value="F:RNA-directed DNA polymerase activity"/>
    <property type="evidence" value="ECO:0007669"/>
    <property type="project" value="UniProtKB-KW"/>
</dbReference>
<dbReference type="Proteomes" id="UP000276133">
    <property type="component" value="Unassembled WGS sequence"/>
</dbReference>
<keyword evidence="1" id="KW-0695">RNA-directed DNA polymerase</keyword>
<sequence>MEVICRVLCADGVEQILCGVISGTKSLLVGCMYRPPKRCGSGLWRFQFPEISWTWDDENASGENEMRFLEGLDESFMIQCVDFPIFMYGKNGDSSLLDLLLTSEPERVLKVNALPPLGEAVKAHVFLEWKYAMKDLSTRFSKKKRKNVRKVDFDQINTGMGSVDWKKEFVGRNVNECHASFLNEYLRIYEKHVPEKRENL</sequence>
<keyword evidence="1" id="KW-0808">Transferase</keyword>
<name>A0A3M7S601_BRAPC</name>
<organism evidence="1 2">
    <name type="scientific">Brachionus plicatilis</name>
    <name type="common">Marine rotifer</name>
    <name type="synonym">Brachionus muelleri</name>
    <dbReference type="NCBI Taxonomy" id="10195"/>
    <lineage>
        <taxon>Eukaryota</taxon>
        <taxon>Metazoa</taxon>
        <taxon>Spiralia</taxon>
        <taxon>Gnathifera</taxon>
        <taxon>Rotifera</taxon>
        <taxon>Eurotatoria</taxon>
        <taxon>Monogononta</taxon>
        <taxon>Pseudotrocha</taxon>
        <taxon>Ploima</taxon>
        <taxon>Brachionidae</taxon>
        <taxon>Brachionus</taxon>
    </lineage>
</organism>
<dbReference type="EMBL" id="REGN01001989">
    <property type="protein sequence ID" value="RNA31089.1"/>
    <property type="molecule type" value="Genomic_DNA"/>
</dbReference>
<gene>
    <name evidence="1" type="ORF">BpHYR1_049922</name>
</gene>
<dbReference type="AlphaFoldDB" id="A0A3M7S601"/>
<dbReference type="PANTHER" id="PTHR33395">
    <property type="entry name" value="TRANSCRIPTASE, PUTATIVE-RELATED-RELATED"/>
    <property type="match status" value="1"/>
</dbReference>
<reference evidence="1 2" key="1">
    <citation type="journal article" date="2018" name="Sci. Rep.">
        <title>Genomic signatures of local adaptation to the degree of environmental predictability in rotifers.</title>
        <authorList>
            <person name="Franch-Gras L."/>
            <person name="Hahn C."/>
            <person name="Garcia-Roger E.M."/>
            <person name="Carmona M.J."/>
            <person name="Serra M."/>
            <person name="Gomez A."/>
        </authorList>
    </citation>
    <scope>NUCLEOTIDE SEQUENCE [LARGE SCALE GENOMIC DNA]</scope>
    <source>
        <strain evidence="1">HYR1</strain>
    </source>
</reference>
<keyword evidence="1" id="KW-0548">Nucleotidyltransferase</keyword>
<keyword evidence="2" id="KW-1185">Reference proteome</keyword>
<dbReference type="PANTHER" id="PTHR33395:SF22">
    <property type="entry name" value="REVERSE TRANSCRIPTASE DOMAIN-CONTAINING PROTEIN"/>
    <property type="match status" value="1"/>
</dbReference>
<evidence type="ECO:0000313" key="2">
    <source>
        <dbReference type="Proteomes" id="UP000276133"/>
    </source>
</evidence>
<proteinExistence type="predicted"/>
<comment type="caution">
    <text evidence="1">The sequence shown here is derived from an EMBL/GenBank/DDBJ whole genome shotgun (WGS) entry which is preliminary data.</text>
</comment>